<name>A0A0L6CVN2_9RHOB</name>
<keyword evidence="1" id="KW-0472">Membrane</keyword>
<dbReference type="GO" id="GO:0102096">
    <property type="term" value="F:decaprenyl-N-acetyl-alpha-D-glucosaminyl-pyrophosphate:dTDP-alpha-L-rhamnose rhamnosyltransferase activity"/>
    <property type="evidence" value="ECO:0007669"/>
    <property type="project" value="UniProtKB-EC"/>
</dbReference>
<dbReference type="Gene3D" id="3.90.550.10">
    <property type="entry name" value="Spore Coat Polysaccharide Biosynthesis Protein SpsA, Chain A"/>
    <property type="match status" value="1"/>
</dbReference>
<keyword evidence="1" id="KW-0812">Transmembrane</keyword>
<dbReference type="PANTHER" id="PTHR43179">
    <property type="entry name" value="RHAMNOSYLTRANSFERASE WBBL"/>
    <property type="match status" value="1"/>
</dbReference>
<gene>
    <name evidence="2" type="primary">wbbL_1</name>
    <name evidence="2" type="ORF">ROTO_15540</name>
</gene>
<dbReference type="AlphaFoldDB" id="A0A0L6CVN2"/>
<accession>A0A0L6CVN2</accession>
<dbReference type="EMBL" id="LGVV01000016">
    <property type="protein sequence ID" value="KNX41829.1"/>
    <property type="molecule type" value="Genomic_DNA"/>
</dbReference>
<dbReference type="EC" id="2.4.1.289" evidence="2"/>
<dbReference type="STRING" id="74031.SAMN04488077_109116"/>
<organism evidence="2 3">
    <name type="scientific">Roseovarius tolerans</name>
    <dbReference type="NCBI Taxonomy" id="74031"/>
    <lineage>
        <taxon>Bacteria</taxon>
        <taxon>Pseudomonadati</taxon>
        <taxon>Pseudomonadota</taxon>
        <taxon>Alphaproteobacteria</taxon>
        <taxon>Rhodobacterales</taxon>
        <taxon>Roseobacteraceae</taxon>
        <taxon>Roseovarius</taxon>
    </lineage>
</organism>
<dbReference type="RefSeq" id="WP_050662465.1">
    <property type="nucleotide sequence ID" value="NZ_CP118494.1"/>
</dbReference>
<reference evidence="3" key="1">
    <citation type="submission" date="2015-07" db="EMBL/GenBank/DDBJ databases">
        <title>Draft Genome Sequence of Roseovarius tolerans EL-164, a producer of N-Acylated Alanine Methyl Esters (NAMEs).</title>
        <authorList>
            <person name="Voget S."/>
            <person name="Bruns H."/>
            <person name="Wagner-Doebler I."/>
            <person name="Schulz S."/>
            <person name="Daniel R."/>
        </authorList>
    </citation>
    <scope>NUCLEOTIDE SEQUENCE [LARGE SCALE GENOMIC DNA]</scope>
    <source>
        <strain evidence="3">EL-164</strain>
    </source>
</reference>
<comment type="caution">
    <text evidence="2">The sequence shown here is derived from an EMBL/GenBank/DDBJ whole genome shotgun (WGS) entry which is preliminary data.</text>
</comment>
<dbReference type="Proteomes" id="UP000037046">
    <property type="component" value="Unassembled WGS sequence"/>
</dbReference>
<dbReference type="PATRIC" id="fig|74031.6.peg.1586"/>
<evidence type="ECO:0000313" key="3">
    <source>
        <dbReference type="Proteomes" id="UP000037046"/>
    </source>
</evidence>
<keyword evidence="2" id="KW-0328">Glycosyltransferase</keyword>
<dbReference type="PANTHER" id="PTHR43179:SF7">
    <property type="entry name" value="RHAMNOSYLTRANSFERASE WBBL"/>
    <property type="match status" value="1"/>
</dbReference>
<dbReference type="Pfam" id="PF13641">
    <property type="entry name" value="Glyco_tranf_2_3"/>
    <property type="match status" value="1"/>
</dbReference>
<keyword evidence="1" id="KW-1133">Transmembrane helix</keyword>
<protein>
    <submittedName>
        <fullName evidence="2">N-acetylglucosaminyl-diphospho-decaprenol L-rhamnosyltransferase</fullName>
        <ecNumber evidence="2">2.4.1.289</ecNumber>
    </submittedName>
</protein>
<keyword evidence="3" id="KW-1185">Reference proteome</keyword>
<proteinExistence type="predicted"/>
<dbReference type="InterPro" id="IPR029044">
    <property type="entry name" value="Nucleotide-diphossugar_trans"/>
</dbReference>
<keyword evidence="2" id="KW-0808">Transferase</keyword>
<feature type="transmembrane region" description="Helical" evidence="1">
    <location>
        <begin position="266"/>
        <end position="288"/>
    </location>
</feature>
<sequence>MTAPRVLTIVLNWRTPEMSLKSAAAAQRAMAGIAGEIVIVDNNSGDGSFEKMQAETSGWDRVRVIQSGHNGGFGAGNNAGMHAGLSDGTRPDYVYILNSDAFPAEGAIAALLAHLEATPKAGLAGSHIHGPDGAPHVSCFRFPSILGEFEGAARIGPVSRLLRHHSVPLPMPETTQPVDWLAGASLMIRQEVLDAIGGFDETFFLYFEETDLCRRAAQAGWQTHYVATSRVEHIGSVSTGMKGWDRVPEYWFASRRHYFIKNHGRGYLALVTLAHLTAASLGSLWRLIRRKGAPRPPHFLRDLVLGDLGSALRGPIKRKADA</sequence>
<evidence type="ECO:0000313" key="2">
    <source>
        <dbReference type="EMBL" id="KNX41829.1"/>
    </source>
</evidence>
<dbReference type="SUPFAM" id="SSF53448">
    <property type="entry name" value="Nucleotide-diphospho-sugar transferases"/>
    <property type="match status" value="1"/>
</dbReference>
<evidence type="ECO:0000256" key="1">
    <source>
        <dbReference type="SAM" id="Phobius"/>
    </source>
</evidence>
<dbReference type="OrthoDB" id="9771846at2"/>